<evidence type="ECO:0000256" key="1">
    <source>
        <dbReference type="PROSITE-ProRule" id="PRU00175"/>
    </source>
</evidence>
<proteinExistence type="predicted"/>
<dbReference type="AlphaFoldDB" id="A0A6A4Q9V2"/>
<feature type="transmembrane region" description="Helical" evidence="2">
    <location>
        <begin position="12"/>
        <end position="30"/>
    </location>
</feature>
<dbReference type="PANTHER" id="PTHR47662">
    <property type="entry name" value="RING-TYPE DOMAIN-CONTAINING PROTEIN"/>
    <property type="match status" value="1"/>
</dbReference>
<dbReference type="PROSITE" id="PS50089">
    <property type="entry name" value="ZF_RING_2"/>
    <property type="match status" value="1"/>
</dbReference>
<dbReference type="EMBL" id="WOCE01000007">
    <property type="protein sequence ID" value="KAE9610276.1"/>
    <property type="molecule type" value="Genomic_DNA"/>
</dbReference>
<dbReference type="InterPro" id="IPR013083">
    <property type="entry name" value="Znf_RING/FYVE/PHD"/>
</dbReference>
<protein>
    <submittedName>
        <fullName evidence="4">Putative transcription factor C2H2 family</fullName>
    </submittedName>
</protein>
<keyword evidence="1" id="KW-0479">Metal-binding</keyword>
<dbReference type="SUPFAM" id="SSF57850">
    <property type="entry name" value="RING/U-box"/>
    <property type="match status" value="1"/>
</dbReference>
<evidence type="ECO:0000256" key="2">
    <source>
        <dbReference type="SAM" id="Phobius"/>
    </source>
</evidence>
<keyword evidence="2" id="KW-0472">Membrane</keyword>
<dbReference type="GO" id="GO:0008270">
    <property type="term" value="F:zinc ion binding"/>
    <property type="evidence" value="ECO:0007669"/>
    <property type="project" value="UniProtKB-KW"/>
</dbReference>
<name>A0A6A4Q9V2_LUPAL</name>
<gene>
    <name evidence="4" type="ORF">Lalb_Chr07g0184921</name>
</gene>
<evidence type="ECO:0000313" key="4">
    <source>
        <dbReference type="EMBL" id="KAE9610276.1"/>
    </source>
</evidence>
<feature type="domain" description="RING-type" evidence="3">
    <location>
        <begin position="67"/>
        <end position="109"/>
    </location>
</feature>
<dbReference type="Proteomes" id="UP000447434">
    <property type="component" value="Chromosome 7"/>
</dbReference>
<evidence type="ECO:0000259" key="3">
    <source>
        <dbReference type="PROSITE" id="PS50089"/>
    </source>
</evidence>
<dbReference type="Pfam" id="PF13639">
    <property type="entry name" value="zf-RING_2"/>
    <property type="match status" value="1"/>
</dbReference>
<keyword evidence="2" id="KW-0812">Transmembrane</keyword>
<keyword evidence="1" id="KW-0862">Zinc</keyword>
<dbReference type="InterPro" id="IPR001841">
    <property type="entry name" value="Znf_RING"/>
</dbReference>
<accession>A0A6A4Q9V2</accession>
<dbReference type="Gene3D" id="3.30.40.10">
    <property type="entry name" value="Zinc/RING finger domain, C3HC4 (zinc finger)"/>
    <property type="match status" value="1"/>
</dbReference>
<dbReference type="OrthoDB" id="8062037at2759"/>
<dbReference type="SMART" id="SM00184">
    <property type="entry name" value="RING"/>
    <property type="match status" value="1"/>
</dbReference>
<keyword evidence="2" id="KW-1133">Transmembrane helix</keyword>
<keyword evidence="1" id="KW-0863">Zinc-finger</keyword>
<comment type="caution">
    <text evidence="4">The sequence shown here is derived from an EMBL/GenBank/DDBJ whole genome shotgun (WGS) entry which is preliminary data.</text>
</comment>
<organism evidence="4 5">
    <name type="scientific">Lupinus albus</name>
    <name type="common">White lupine</name>
    <name type="synonym">Lupinus termis</name>
    <dbReference type="NCBI Taxonomy" id="3870"/>
    <lineage>
        <taxon>Eukaryota</taxon>
        <taxon>Viridiplantae</taxon>
        <taxon>Streptophyta</taxon>
        <taxon>Embryophyta</taxon>
        <taxon>Tracheophyta</taxon>
        <taxon>Spermatophyta</taxon>
        <taxon>Magnoliopsida</taxon>
        <taxon>eudicotyledons</taxon>
        <taxon>Gunneridae</taxon>
        <taxon>Pentapetalae</taxon>
        <taxon>rosids</taxon>
        <taxon>fabids</taxon>
        <taxon>Fabales</taxon>
        <taxon>Fabaceae</taxon>
        <taxon>Papilionoideae</taxon>
        <taxon>50 kb inversion clade</taxon>
        <taxon>genistoids sensu lato</taxon>
        <taxon>core genistoids</taxon>
        <taxon>Genisteae</taxon>
        <taxon>Lupinus</taxon>
    </lineage>
</organism>
<reference evidence="5" key="1">
    <citation type="journal article" date="2020" name="Nat. Commun.">
        <title>Genome sequence of the cluster root forming white lupin.</title>
        <authorList>
            <person name="Hufnagel B."/>
            <person name="Marques A."/>
            <person name="Soriano A."/>
            <person name="Marques L."/>
            <person name="Divol F."/>
            <person name="Doumas P."/>
            <person name="Sallet E."/>
            <person name="Mancinotti D."/>
            <person name="Carrere S."/>
            <person name="Marande W."/>
            <person name="Arribat S."/>
            <person name="Keller J."/>
            <person name="Huneau C."/>
            <person name="Blein T."/>
            <person name="Aime D."/>
            <person name="Laguerre M."/>
            <person name="Taylor J."/>
            <person name="Schubert V."/>
            <person name="Nelson M."/>
            <person name="Geu-Flores F."/>
            <person name="Crespi M."/>
            <person name="Gallardo-Guerrero K."/>
            <person name="Delaux P.-M."/>
            <person name="Salse J."/>
            <person name="Berges H."/>
            <person name="Guyot R."/>
            <person name="Gouzy J."/>
            <person name="Peret B."/>
        </authorList>
    </citation>
    <scope>NUCLEOTIDE SEQUENCE [LARGE SCALE GENOMIC DNA]</scope>
    <source>
        <strain evidence="5">cv. Amiga</strain>
    </source>
</reference>
<evidence type="ECO:0000313" key="5">
    <source>
        <dbReference type="Proteomes" id="UP000447434"/>
    </source>
</evidence>
<sequence length="156" mass="18493">MRELFYQFHTKIIVLLTYMFISLILIIRYLKSVSRPIATKTQYNKFIEKKNPTICFTRKLRPHHIECMVCLTDFEEGDKVRTLECKHTFHKDCLDNWLQKYCATCPLCRNKVLPSNVATKYQVQLQNHVGYYVGNDDQLMSLLSILWGGSTFIRYL</sequence>
<keyword evidence="5" id="KW-1185">Reference proteome</keyword>
<dbReference type="PANTHER" id="PTHR47662:SF1">
    <property type="entry name" value="RING-TYPE DOMAIN-CONTAINING PROTEIN"/>
    <property type="match status" value="1"/>
</dbReference>